<evidence type="ECO:0000259" key="1">
    <source>
        <dbReference type="Pfam" id="PF00646"/>
    </source>
</evidence>
<dbReference type="OMA" id="FTEDIRF"/>
<reference evidence="3" key="1">
    <citation type="journal article" date="2017" name="Nature">
        <title>The sunflower genome provides insights into oil metabolism, flowering and Asterid evolution.</title>
        <authorList>
            <person name="Badouin H."/>
            <person name="Gouzy J."/>
            <person name="Grassa C.J."/>
            <person name="Murat F."/>
            <person name="Staton S.E."/>
            <person name="Cottret L."/>
            <person name="Lelandais-Briere C."/>
            <person name="Owens G.L."/>
            <person name="Carrere S."/>
            <person name="Mayjonade B."/>
            <person name="Legrand L."/>
            <person name="Gill N."/>
            <person name="Kane N.C."/>
            <person name="Bowers J.E."/>
            <person name="Hubner S."/>
            <person name="Bellec A."/>
            <person name="Berard A."/>
            <person name="Berges H."/>
            <person name="Blanchet N."/>
            <person name="Boniface M.C."/>
            <person name="Brunel D."/>
            <person name="Catrice O."/>
            <person name="Chaidir N."/>
            <person name="Claudel C."/>
            <person name="Donnadieu C."/>
            <person name="Faraut T."/>
            <person name="Fievet G."/>
            <person name="Helmstetter N."/>
            <person name="King M."/>
            <person name="Knapp S.J."/>
            <person name="Lai Z."/>
            <person name="Le Paslier M.C."/>
            <person name="Lippi Y."/>
            <person name="Lorenzon L."/>
            <person name="Mandel J.R."/>
            <person name="Marage G."/>
            <person name="Marchand G."/>
            <person name="Marquand E."/>
            <person name="Bret-Mestries E."/>
            <person name="Morien E."/>
            <person name="Nambeesan S."/>
            <person name="Nguyen T."/>
            <person name="Pegot-Espagnet P."/>
            <person name="Pouilly N."/>
            <person name="Raftis F."/>
            <person name="Sallet E."/>
            <person name="Schiex T."/>
            <person name="Thomas J."/>
            <person name="Vandecasteele C."/>
            <person name="Vares D."/>
            <person name="Vear F."/>
            <person name="Vautrin S."/>
            <person name="Crespi M."/>
            <person name="Mangin B."/>
            <person name="Burke J.M."/>
            <person name="Salse J."/>
            <person name="Munos S."/>
            <person name="Vincourt P."/>
            <person name="Rieseberg L.H."/>
            <person name="Langlade N.B."/>
        </authorList>
    </citation>
    <scope>NUCLEOTIDE SEQUENCE [LARGE SCALE GENOMIC DNA]</scope>
    <source>
        <strain evidence="3">cv. SF193</strain>
    </source>
</reference>
<dbReference type="GO" id="GO:0000209">
    <property type="term" value="P:protein polyubiquitination"/>
    <property type="evidence" value="ECO:0000318"/>
    <property type="project" value="GO_Central"/>
</dbReference>
<dbReference type="AlphaFoldDB" id="A0A251TR33"/>
<protein>
    <submittedName>
        <fullName evidence="2">Putative F-box domain-containing protein</fullName>
    </submittedName>
</protein>
<dbReference type="EMBL" id="CM007899">
    <property type="protein sequence ID" value="OTG13183.1"/>
    <property type="molecule type" value="Genomic_DNA"/>
</dbReference>
<dbReference type="PANTHER" id="PTHR14939:SF5">
    <property type="entry name" value="F-BOX ONLY PROTEIN 22"/>
    <property type="match status" value="1"/>
</dbReference>
<dbReference type="PANTHER" id="PTHR14939">
    <property type="entry name" value="F-BOX ONLY PROTEIN 22"/>
    <property type="match status" value="1"/>
</dbReference>
<name>A0A251TR33_HELAN</name>
<keyword evidence="3" id="KW-1185">Reference proteome</keyword>
<dbReference type="Proteomes" id="UP000215914">
    <property type="component" value="Chromosome 10"/>
</dbReference>
<feature type="domain" description="F-box" evidence="1">
    <location>
        <begin position="17"/>
        <end position="49"/>
    </location>
</feature>
<dbReference type="Pfam" id="PF00646">
    <property type="entry name" value="F-box"/>
    <property type="match status" value="1"/>
</dbReference>
<organism evidence="2 3">
    <name type="scientific">Helianthus annuus</name>
    <name type="common">Common sunflower</name>
    <dbReference type="NCBI Taxonomy" id="4232"/>
    <lineage>
        <taxon>Eukaryota</taxon>
        <taxon>Viridiplantae</taxon>
        <taxon>Streptophyta</taxon>
        <taxon>Embryophyta</taxon>
        <taxon>Tracheophyta</taxon>
        <taxon>Spermatophyta</taxon>
        <taxon>Magnoliopsida</taxon>
        <taxon>eudicotyledons</taxon>
        <taxon>Gunneridae</taxon>
        <taxon>Pentapetalae</taxon>
        <taxon>asterids</taxon>
        <taxon>campanulids</taxon>
        <taxon>Asterales</taxon>
        <taxon>Asteraceae</taxon>
        <taxon>Asteroideae</taxon>
        <taxon>Heliantheae alliance</taxon>
        <taxon>Heliantheae</taxon>
        <taxon>Helianthus</taxon>
    </lineage>
</organism>
<dbReference type="SUPFAM" id="SSF81383">
    <property type="entry name" value="F-box domain"/>
    <property type="match status" value="1"/>
</dbReference>
<dbReference type="InterPro" id="IPR036047">
    <property type="entry name" value="F-box-like_dom_sf"/>
</dbReference>
<accession>A0A251TR33</accession>
<evidence type="ECO:0000313" key="3">
    <source>
        <dbReference type="Proteomes" id="UP000215914"/>
    </source>
</evidence>
<evidence type="ECO:0000313" key="2">
    <source>
        <dbReference type="EMBL" id="OTG13183.1"/>
    </source>
</evidence>
<dbReference type="InterPro" id="IPR001810">
    <property type="entry name" value="F-box_dom"/>
</dbReference>
<dbReference type="GO" id="GO:0032436">
    <property type="term" value="P:positive regulation of proteasomal ubiquitin-dependent protein catabolic process"/>
    <property type="evidence" value="ECO:0000318"/>
    <property type="project" value="GO_Central"/>
</dbReference>
<dbReference type="InParanoid" id="A0A251TR33"/>
<dbReference type="FunCoup" id="A0A251TR33">
    <property type="interactions" value="621"/>
</dbReference>
<proteinExistence type="predicted"/>
<sequence length="540" mass="59093">MASPHSGIAAAIDIIGEDLLQSIVSRLPATSFASAACVSRSWNLLCERVLSRPKLSSACSVNPSLQVTFIQTLTFTLITNYTPNHVIGHVLSPNYDQDAVEEVVNKVLSEPIRPHFAIASIAGLFGFDLDEEDVLEEARHLISRKLGSQVPVITNDASCFGIIGRDALSDEVKEIPFKLDDGADIIMLTVGYLPGMKVTTIPLLEQNKEPEMFMIDKFVTDIREFSTSVSGCNSPAAIMMYCDNYYTGMMDVVEKMDCAIPPETVIVGDYFSEFRYTNETDNAFAAVALVFAVDMNKPPGIGETQFHAVVSSGLSPVGPTYTTTSVNEDINNAPLIAARREGSHENIDGQIVLNQVYDELRRDRIQSRELYIGVTKRRKYSIGQENVGCMTSLAFHRVLESRQQCLLVFGEGIKIGDTFHFYYPDSTAAISSVAAVSSHLRSFNRGSNNATGGDKQDVFGGLIFSCCGEEFFGQPNINISPFVDNFPGVTLGGTFCSVVFGRGVLTPCVKESQEQKAVQCCMHTKGVVYLIMSYTPSKRI</sequence>
<gene>
    <name evidence="2" type="ORF">HannXRQ_Chr10g0317761</name>
</gene>